<dbReference type="GO" id="GO:0006355">
    <property type="term" value="P:regulation of DNA-templated transcription"/>
    <property type="evidence" value="ECO:0007669"/>
    <property type="project" value="UniProtKB-UniRule"/>
</dbReference>
<feature type="compositionally biased region" description="Polar residues" evidence="11">
    <location>
        <begin position="492"/>
        <end position="502"/>
    </location>
</feature>
<keyword evidence="3 10" id="KW-0158">Chromosome</keyword>
<evidence type="ECO:0000256" key="9">
    <source>
        <dbReference type="ARBA" id="ARBA00032471"/>
    </source>
</evidence>
<dbReference type="GO" id="GO:0005654">
    <property type="term" value="C:nucleoplasm"/>
    <property type="evidence" value="ECO:0007669"/>
    <property type="project" value="UniProtKB-ARBA"/>
</dbReference>
<organism evidence="14 15">
    <name type="scientific">Solea senegalensis</name>
    <name type="common">Senegalese sole</name>
    <dbReference type="NCBI Taxonomy" id="28829"/>
    <lineage>
        <taxon>Eukaryota</taxon>
        <taxon>Metazoa</taxon>
        <taxon>Chordata</taxon>
        <taxon>Craniata</taxon>
        <taxon>Vertebrata</taxon>
        <taxon>Euteleostomi</taxon>
        <taxon>Actinopterygii</taxon>
        <taxon>Neopterygii</taxon>
        <taxon>Teleostei</taxon>
        <taxon>Neoteleostei</taxon>
        <taxon>Acanthomorphata</taxon>
        <taxon>Carangaria</taxon>
        <taxon>Pleuronectiformes</taxon>
        <taxon>Pleuronectoidei</taxon>
        <taxon>Soleidae</taxon>
        <taxon>Solea</taxon>
    </lineage>
</organism>
<dbReference type="PANTHER" id="PTHR16466">
    <property type="entry name" value="TELOMERE REPEAT-BINDING FACTOR 2-INTERACTING PROTEIN 1"/>
    <property type="match status" value="1"/>
</dbReference>
<feature type="region of interest" description="Disordered" evidence="11">
    <location>
        <begin position="538"/>
        <end position="565"/>
    </location>
</feature>
<feature type="domain" description="TERF2-interacting telomeric protein 1 Myb" evidence="12">
    <location>
        <begin position="131"/>
        <end position="184"/>
    </location>
</feature>
<keyword evidence="15" id="KW-1185">Reference proteome</keyword>
<dbReference type="FunFam" id="1.10.10.60:FF:000246">
    <property type="entry name" value="Telomeric repeat-binding factor 2-interacting protein 1"/>
    <property type="match status" value="1"/>
</dbReference>
<dbReference type="InterPro" id="IPR015010">
    <property type="entry name" value="TERF2IP_Myb"/>
</dbReference>
<comment type="subunit">
    <text evidence="10">Homodimer.</text>
</comment>
<dbReference type="Proteomes" id="UP000693946">
    <property type="component" value="Linkage Group LG4"/>
</dbReference>
<dbReference type="InterPro" id="IPR001357">
    <property type="entry name" value="BRCT_dom"/>
</dbReference>
<evidence type="ECO:0000313" key="15">
    <source>
        <dbReference type="Proteomes" id="UP000693946"/>
    </source>
</evidence>
<feature type="compositionally biased region" description="Basic and acidic residues" evidence="11">
    <location>
        <begin position="285"/>
        <end position="318"/>
    </location>
</feature>
<dbReference type="GO" id="GO:0031848">
    <property type="term" value="P:protection from non-homologous end joining at telomere"/>
    <property type="evidence" value="ECO:0007669"/>
    <property type="project" value="TreeGrafter"/>
</dbReference>
<protein>
    <recommendedName>
        <fullName evidence="2 10">Telomeric repeat-binding factor 2-interacting protein 1</fullName>
        <shortName evidence="10">TERF2-interacting telomeric protein 1</shortName>
    </recommendedName>
    <alternativeName>
        <fullName evidence="9 10">Repressor/activator protein 1 homolog</fullName>
    </alternativeName>
</protein>
<dbReference type="GO" id="GO:0010833">
    <property type="term" value="P:telomere maintenance via telomere lengthening"/>
    <property type="evidence" value="ECO:0007669"/>
    <property type="project" value="UniProtKB-UniRule"/>
</dbReference>
<keyword evidence="6 10" id="KW-0010">Activator</keyword>
<gene>
    <name evidence="14" type="ORF">JOB18_027770</name>
</gene>
<feature type="compositionally biased region" description="Polar residues" evidence="11">
    <location>
        <begin position="455"/>
        <end position="477"/>
    </location>
</feature>
<keyword evidence="4 10" id="KW-0779">Telomere</keyword>
<feature type="compositionally biased region" description="Acidic residues" evidence="11">
    <location>
        <begin position="242"/>
        <end position="251"/>
    </location>
</feature>
<feature type="compositionally biased region" description="Polar residues" evidence="11">
    <location>
        <begin position="263"/>
        <end position="284"/>
    </location>
</feature>
<keyword evidence="5 10" id="KW-0805">Transcription regulation</keyword>
<feature type="compositionally biased region" description="Acidic residues" evidence="11">
    <location>
        <begin position="432"/>
        <end position="444"/>
    </location>
</feature>
<dbReference type="PANTHER" id="PTHR16466:SF6">
    <property type="entry name" value="TELOMERIC REPEAT-BINDING FACTOR 2-INTERACTING PROTEIN 1"/>
    <property type="match status" value="1"/>
</dbReference>
<evidence type="ECO:0000256" key="7">
    <source>
        <dbReference type="ARBA" id="ARBA00023163"/>
    </source>
</evidence>
<evidence type="ECO:0000256" key="5">
    <source>
        <dbReference type="ARBA" id="ARBA00023015"/>
    </source>
</evidence>
<name>A0AAV6QQA9_SOLSE</name>
<evidence type="ECO:0000256" key="1">
    <source>
        <dbReference type="ARBA" id="ARBA00010467"/>
    </source>
</evidence>
<dbReference type="EMBL" id="JAGKHQ010000016">
    <property type="protein sequence ID" value="KAG7494311.1"/>
    <property type="molecule type" value="Genomic_DNA"/>
</dbReference>
<evidence type="ECO:0000256" key="8">
    <source>
        <dbReference type="ARBA" id="ARBA00023242"/>
    </source>
</evidence>
<keyword evidence="8 10" id="KW-0539">Nucleus</keyword>
<evidence type="ECO:0000256" key="11">
    <source>
        <dbReference type="SAM" id="MobiDB-lite"/>
    </source>
</evidence>
<evidence type="ECO:0000259" key="13">
    <source>
        <dbReference type="Pfam" id="PF16589"/>
    </source>
</evidence>
<reference evidence="14 15" key="1">
    <citation type="journal article" date="2021" name="Sci. Rep.">
        <title>Chromosome anchoring in Senegalese sole (Solea senegalensis) reveals sex-associated markers and genome rearrangements in flatfish.</title>
        <authorList>
            <person name="Guerrero-Cozar I."/>
            <person name="Gomez-Garrido J."/>
            <person name="Berbel C."/>
            <person name="Martinez-Blanch J.F."/>
            <person name="Alioto T."/>
            <person name="Claros M.G."/>
            <person name="Gagnaire P.A."/>
            <person name="Manchado M."/>
        </authorList>
    </citation>
    <scope>NUCLEOTIDE SEQUENCE [LARGE SCALE GENOMIC DNA]</scope>
    <source>
        <strain evidence="14">Sse05_10M</strain>
    </source>
</reference>
<feature type="region of interest" description="Disordered" evidence="11">
    <location>
        <begin position="184"/>
        <end position="518"/>
    </location>
</feature>
<accession>A0AAV6QQA9</accession>
<dbReference type="Pfam" id="PF16589">
    <property type="entry name" value="BRCT_2"/>
    <property type="match status" value="1"/>
</dbReference>
<evidence type="ECO:0000256" key="4">
    <source>
        <dbReference type="ARBA" id="ARBA00022895"/>
    </source>
</evidence>
<comment type="subcellular location">
    <subcellularLocation>
        <location evidence="10">Nucleus</location>
    </subcellularLocation>
    <subcellularLocation>
        <location evidence="10">Chromosome</location>
        <location evidence="10">Telomere</location>
    </subcellularLocation>
</comment>
<evidence type="ECO:0000256" key="10">
    <source>
        <dbReference type="RuleBase" id="RU367107"/>
    </source>
</evidence>
<comment type="similarity">
    <text evidence="1 10">Belongs to the RAP1 family.</text>
</comment>
<evidence type="ECO:0000313" key="14">
    <source>
        <dbReference type="EMBL" id="KAG7494311.1"/>
    </source>
</evidence>
<feature type="compositionally biased region" description="Polar residues" evidence="11">
    <location>
        <begin position="204"/>
        <end position="219"/>
    </location>
</feature>
<dbReference type="CDD" id="cd11655">
    <property type="entry name" value="rap1_myb-like"/>
    <property type="match status" value="1"/>
</dbReference>
<dbReference type="GO" id="GO:0042162">
    <property type="term" value="F:telomeric DNA binding"/>
    <property type="evidence" value="ECO:0007669"/>
    <property type="project" value="TreeGrafter"/>
</dbReference>
<sequence>MMPSKPQEDVAKSDISPVLFTTDGKPMYFYLRPGHVKRKLQPHITSGGGMLCNVQQPGAILLIDPEERVSIPETTAHWYVSTMYIQDSIDKNQQLNIEDYRLNPEDVPRHSTRLNSSKNASARFTAGRVPYTPEEDAAILKYVSKHKADTGGNRLWQEMEKQRVTAHSWQSMKYRYRIRLAKKPPEAEEVKTTEEEEENEESDVSQPCSENAAAPQTHSPAAEALRTELTQKDVQTIAAESTDPENTEAETSDLPQPEEPCLSPQTDANPTTAESIETEATVSPQKEDSPRTVSPEKQKQKQETPPEQHRLSRRKLEFKVSPLHEPVGKRLRLSSTSASSEKPPPSPQPAKKKESPVKPAVHKQTSLDSPSSKRARGKSVAAEAVSHQGETVEAVVSKTPQLDEESESLPQKGEKKTEKRKLGILELATKEFEDDTETSDDESLDVQNPAEVVVAQSTAINPPSRSSDTAVNQASTQSNPESESDSEPSIQERAQQAQTLSSDCVPETGRSESEAADPPAAEVFNQASRAHLFIFESESQQEDSQSLIGDGTTVLSKPRPRVHKDTAPSLTQVQLEEDVQRIKALMNHTNGDLVSVTKALLKTSGDFSAALELLMDPSTISRPCWNRCDDGLLLSADPAVRQRLQEKYGEMEVAKRIVFLEMEG</sequence>
<dbReference type="GO" id="GO:0070187">
    <property type="term" value="C:shelterin complex"/>
    <property type="evidence" value="ECO:0007669"/>
    <property type="project" value="TreeGrafter"/>
</dbReference>
<feature type="compositionally biased region" description="Basic and acidic residues" evidence="11">
    <location>
        <begin position="184"/>
        <end position="193"/>
    </location>
</feature>
<keyword evidence="7 10" id="KW-0804">Transcription</keyword>
<evidence type="ECO:0000256" key="2">
    <source>
        <dbReference type="ARBA" id="ARBA00017805"/>
    </source>
</evidence>
<proteinExistence type="inferred from homology"/>
<evidence type="ECO:0000256" key="3">
    <source>
        <dbReference type="ARBA" id="ARBA00022454"/>
    </source>
</evidence>
<feature type="compositionally biased region" description="Acidic residues" evidence="11">
    <location>
        <begin position="194"/>
        <end position="203"/>
    </location>
</feature>
<dbReference type="Pfam" id="PF08914">
    <property type="entry name" value="Myb_Rap1"/>
    <property type="match status" value="1"/>
</dbReference>
<dbReference type="InterPro" id="IPR039595">
    <property type="entry name" value="TE2IP/Rap1"/>
</dbReference>
<comment type="function">
    <text evidence="10">Acts both as a regulator of telomere function and as a transcription regulator. Involved in the regulation of telomere length and protection as a component of the shelterin complex (telosome). Does not bind DNA directly: recruited to telomeric double-stranded 5'-TTAGGG-3' repeats via its interaction with terf2. Independently of its function in telomeres, also acts as a transcription regulator: recruited to extratelomeric 5'-TTAGGG-3' sites via its association with terf2 or other factors, and regulates gene expression.</text>
</comment>
<evidence type="ECO:0000259" key="12">
    <source>
        <dbReference type="Pfam" id="PF08914"/>
    </source>
</evidence>
<feature type="compositionally biased region" description="Basic and acidic residues" evidence="11">
    <location>
        <begin position="412"/>
        <end position="431"/>
    </location>
</feature>
<feature type="compositionally biased region" description="Polar residues" evidence="11">
    <location>
        <begin position="363"/>
        <end position="372"/>
    </location>
</feature>
<evidence type="ECO:0000256" key="6">
    <source>
        <dbReference type="ARBA" id="ARBA00023159"/>
    </source>
</evidence>
<comment type="caution">
    <text evidence="14">The sequence shown here is derived from an EMBL/GenBank/DDBJ whole genome shotgun (WGS) entry which is preliminary data.</text>
</comment>
<dbReference type="AlphaFoldDB" id="A0AAV6QQA9"/>
<feature type="domain" description="BRCT" evidence="13">
    <location>
        <begin position="19"/>
        <end position="101"/>
    </location>
</feature>